<proteinExistence type="predicted"/>
<organism evidence="1 2">
    <name type="scientific">Corynebacterium imitans</name>
    <dbReference type="NCBI Taxonomy" id="156978"/>
    <lineage>
        <taxon>Bacteria</taxon>
        <taxon>Bacillati</taxon>
        <taxon>Actinomycetota</taxon>
        <taxon>Actinomycetes</taxon>
        <taxon>Mycobacteriales</taxon>
        <taxon>Corynebacteriaceae</taxon>
        <taxon>Corynebacterium</taxon>
    </lineage>
</organism>
<accession>A0A240APT8</accession>
<dbReference type="Proteomes" id="UP000215374">
    <property type="component" value="Chromosome 1"/>
</dbReference>
<dbReference type="AlphaFoldDB" id="A0A240APT8"/>
<reference evidence="1 2" key="1">
    <citation type="submission" date="2017-06" db="EMBL/GenBank/DDBJ databases">
        <authorList>
            <consortium name="Pathogen Informatics"/>
        </authorList>
    </citation>
    <scope>NUCLEOTIDE SEQUENCE [LARGE SCALE GENOMIC DNA]</scope>
    <source>
        <strain evidence="1 2">NCTC13015</strain>
    </source>
</reference>
<protein>
    <submittedName>
        <fullName evidence="1">Uncharacterized protein</fullName>
    </submittedName>
</protein>
<sequence length="36" mass="4181">MAICMFKRWRAPPPQQDPTFTQIVNIAATVKHENHC</sequence>
<evidence type="ECO:0000313" key="2">
    <source>
        <dbReference type="Proteomes" id="UP000215374"/>
    </source>
</evidence>
<evidence type="ECO:0000313" key="1">
    <source>
        <dbReference type="EMBL" id="SNV85390.1"/>
    </source>
</evidence>
<gene>
    <name evidence="1" type="ORF">SAMEA4535761_02281</name>
</gene>
<name>A0A240APT8_9CORY</name>
<dbReference type="EMBL" id="LT906467">
    <property type="protein sequence ID" value="SNV85390.1"/>
    <property type="molecule type" value="Genomic_DNA"/>
</dbReference>